<evidence type="ECO:0000313" key="4">
    <source>
        <dbReference type="Proteomes" id="UP001334248"/>
    </source>
</evidence>
<proteinExistence type="predicted"/>
<dbReference type="Pfam" id="PF20233">
    <property type="entry name" value="DUF6590"/>
    <property type="match status" value="1"/>
</dbReference>
<evidence type="ECO:0000313" key="3">
    <source>
        <dbReference type="EMBL" id="KAK5945604.1"/>
    </source>
</evidence>
<feature type="region of interest" description="Disordered" evidence="1">
    <location>
        <begin position="206"/>
        <end position="342"/>
    </location>
</feature>
<feature type="compositionally biased region" description="Basic and acidic residues" evidence="1">
    <location>
        <begin position="223"/>
        <end position="241"/>
    </location>
</feature>
<feature type="domain" description="DUF6590" evidence="2">
    <location>
        <begin position="366"/>
        <end position="528"/>
    </location>
</feature>
<name>A0ABR0RZB8_9EURO</name>
<dbReference type="EMBL" id="JAVHJV010000002">
    <property type="protein sequence ID" value="KAK5945604.1"/>
    <property type="molecule type" value="Genomic_DNA"/>
</dbReference>
<evidence type="ECO:0000259" key="2">
    <source>
        <dbReference type="Pfam" id="PF20233"/>
    </source>
</evidence>
<feature type="compositionally biased region" description="Polar residues" evidence="1">
    <location>
        <begin position="299"/>
        <end position="316"/>
    </location>
</feature>
<dbReference type="GeneID" id="89996258"/>
<organism evidence="3 4">
    <name type="scientific">Knufia obscura</name>
    <dbReference type="NCBI Taxonomy" id="1635080"/>
    <lineage>
        <taxon>Eukaryota</taxon>
        <taxon>Fungi</taxon>
        <taxon>Dikarya</taxon>
        <taxon>Ascomycota</taxon>
        <taxon>Pezizomycotina</taxon>
        <taxon>Eurotiomycetes</taxon>
        <taxon>Chaetothyriomycetidae</taxon>
        <taxon>Chaetothyriales</taxon>
        <taxon>Trichomeriaceae</taxon>
        <taxon>Knufia</taxon>
    </lineage>
</organism>
<feature type="compositionally biased region" description="Polar residues" evidence="1">
    <location>
        <begin position="250"/>
        <end position="269"/>
    </location>
</feature>
<feature type="region of interest" description="Disordered" evidence="1">
    <location>
        <begin position="68"/>
        <end position="90"/>
    </location>
</feature>
<evidence type="ECO:0000256" key="1">
    <source>
        <dbReference type="SAM" id="MobiDB-lite"/>
    </source>
</evidence>
<gene>
    <name evidence="3" type="ORF">PMZ80_002809</name>
</gene>
<dbReference type="InterPro" id="IPR046497">
    <property type="entry name" value="DUF6590"/>
</dbReference>
<sequence length="541" mass="59965">MAPPKPRAKPLGSREETLVFRQGQVDEVLASEDASTASEYVPLMALLAFIENASNVPLGTVPEHYVHASRQQTQQARQARPRPSNSATVQEPTLAEILQPIPQLLTYFIGYGEEQFDTCLTFCKKYPSIWDEDFSTLATLVLEYIKRGDEEAARRVAQRYLMLELSSRAKSIEGRIEWLERRNRKGKDRDEFELLCQNYLEKARVKVGKEPHEAPTGASTGPNRHDAKTIKEAKGEGDNAVKKSSGRPGTVTQAPGSQNLPQSAMNTAGLSKGGPARHASQSMNQPPPNIQGGLGAPTATRSSGQGQRRQSMTSDIGSFRGGPAAVGDRPYRPGPNPEYTKSWPKAVTNQLHESYKVYYGKKKDEVFQIGSMLAVFWHENYGSHLPPEMQDVPRGASLDRLGQSGFITQADNQEQIFSNYRRFIIVNMRDGFSVGIPITTYSGKGITAKKLSDRERSAHTIVYDSTLKPTLLPNEPEFPKDPIAVKMKDGKTLKPSSRLYYAKPSSINHNIKVQHLGNVIPSHIHTLLLNFDEEVSPLSRA</sequence>
<keyword evidence="4" id="KW-1185">Reference proteome</keyword>
<accession>A0ABR0RZB8</accession>
<feature type="compositionally biased region" description="Low complexity" evidence="1">
    <location>
        <begin position="70"/>
        <end position="83"/>
    </location>
</feature>
<protein>
    <recommendedName>
        <fullName evidence="2">DUF6590 domain-containing protein</fullName>
    </recommendedName>
</protein>
<dbReference type="Proteomes" id="UP001334248">
    <property type="component" value="Unassembled WGS sequence"/>
</dbReference>
<reference evidence="3 4" key="1">
    <citation type="journal article" date="2023" name="Res Sq">
        <title>Genomic and morphological characterization of Knufia obscura isolated from the Mars 2020 spacecraft assembly facility.</title>
        <authorList>
            <person name="Chander A.M."/>
            <person name="Teixeira M.M."/>
            <person name="Singh N.K."/>
            <person name="Williams M.P."/>
            <person name="Parker C.W."/>
            <person name="Leo P."/>
            <person name="Stajich J.E."/>
            <person name="Torok T."/>
            <person name="Tighe S."/>
            <person name="Mason C.E."/>
            <person name="Venkateswaran K."/>
        </authorList>
    </citation>
    <scope>NUCLEOTIDE SEQUENCE [LARGE SCALE GENOMIC DNA]</scope>
    <source>
        <strain evidence="3 4">CCFEE 5817</strain>
    </source>
</reference>
<dbReference type="RefSeq" id="XP_064733694.1">
    <property type="nucleotide sequence ID" value="XM_064871241.1"/>
</dbReference>
<comment type="caution">
    <text evidence="3">The sequence shown here is derived from an EMBL/GenBank/DDBJ whole genome shotgun (WGS) entry which is preliminary data.</text>
</comment>